<dbReference type="InterPro" id="IPR009057">
    <property type="entry name" value="Homeodomain-like_sf"/>
</dbReference>
<dbReference type="EMBL" id="BMGG01000001">
    <property type="protein sequence ID" value="GGC45449.1"/>
    <property type="molecule type" value="Genomic_DNA"/>
</dbReference>
<organism evidence="4 5">
    <name type="scientific">Chelatococcus reniformis</name>
    <dbReference type="NCBI Taxonomy" id="1494448"/>
    <lineage>
        <taxon>Bacteria</taxon>
        <taxon>Pseudomonadati</taxon>
        <taxon>Pseudomonadota</taxon>
        <taxon>Alphaproteobacteria</taxon>
        <taxon>Hyphomicrobiales</taxon>
        <taxon>Chelatococcaceae</taxon>
        <taxon>Chelatococcus</taxon>
    </lineage>
</organism>
<comment type="caution">
    <text evidence="4">The sequence shown here is derived from an EMBL/GenBank/DDBJ whole genome shotgun (WGS) entry which is preliminary data.</text>
</comment>
<reference evidence="4" key="2">
    <citation type="submission" date="2020-09" db="EMBL/GenBank/DDBJ databases">
        <authorList>
            <person name="Sun Q."/>
            <person name="Zhou Y."/>
        </authorList>
    </citation>
    <scope>NUCLEOTIDE SEQUENCE</scope>
    <source>
        <strain evidence="4">CGMCC 1.12919</strain>
    </source>
</reference>
<dbReference type="InterPro" id="IPR041586">
    <property type="entry name" value="PsrA_TetR_C"/>
</dbReference>
<accession>A0A916TYZ5</accession>
<sequence>MRQKRLDPQDKQITERLMQAAEFVFAEKGVDKATLREITGRANVNLAAVSYYFGSKSDLTLAVFSQLSTRLNKQRLVDLEDCLARAKAAKCPPELKAILEIFIRPYVDTGESGRLFARLVMQHRIAPTDLTRAIIKRHFDPMAKRFIEAISLACPHLEPNDFFWRYAFMIGTVVYSVADLSIRDRTAQLSEGKIDAGNARDFRDAMVNFLIGGMMGAREVQAPVSKARSRRLAATS</sequence>
<dbReference type="Proteomes" id="UP000637002">
    <property type="component" value="Unassembled WGS sequence"/>
</dbReference>
<reference evidence="4" key="1">
    <citation type="journal article" date="2014" name="Int. J. Syst. Evol. Microbiol.">
        <title>Complete genome sequence of Corynebacterium casei LMG S-19264T (=DSM 44701T), isolated from a smear-ripened cheese.</title>
        <authorList>
            <consortium name="US DOE Joint Genome Institute (JGI-PGF)"/>
            <person name="Walter F."/>
            <person name="Albersmeier A."/>
            <person name="Kalinowski J."/>
            <person name="Ruckert C."/>
        </authorList>
    </citation>
    <scope>NUCLEOTIDE SEQUENCE</scope>
    <source>
        <strain evidence="4">CGMCC 1.12919</strain>
    </source>
</reference>
<keyword evidence="5" id="KW-1185">Reference proteome</keyword>
<feature type="domain" description="HTH tetR-type" evidence="3">
    <location>
        <begin position="11"/>
        <end position="71"/>
    </location>
</feature>
<dbReference type="InterPro" id="IPR050109">
    <property type="entry name" value="HTH-type_TetR-like_transc_reg"/>
</dbReference>
<evidence type="ECO:0000313" key="5">
    <source>
        <dbReference type="Proteomes" id="UP000637002"/>
    </source>
</evidence>
<dbReference type="Pfam" id="PF00440">
    <property type="entry name" value="TetR_N"/>
    <property type="match status" value="1"/>
</dbReference>
<evidence type="ECO:0000256" key="2">
    <source>
        <dbReference type="PROSITE-ProRule" id="PRU00335"/>
    </source>
</evidence>
<proteinExistence type="predicted"/>
<dbReference type="InterPro" id="IPR023772">
    <property type="entry name" value="DNA-bd_HTH_TetR-type_CS"/>
</dbReference>
<feature type="DNA-binding region" description="H-T-H motif" evidence="2">
    <location>
        <begin position="34"/>
        <end position="53"/>
    </location>
</feature>
<dbReference type="Pfam" id="PF17939">
    <property type="entry name" value="TetR_C_30"/>
    <property type="match status" value="1"/>
</dbReference>
<dbReference type="GO" id="GO:0000976">
    <property type="term" value="F:transcription cis-regulatory region binding"/>
    <property type="evidence" value="ECO:0007669"/>
    <property type="project" value="TreeGrafter"/>
</dbReference>
<evidence type="ECO:0000256" key="1">
    <source>
        <dbReference type="ARBA" id="ARBA00023125"/>
    </source>
</evidence>
<dbReference type="PROSITE" id="PS50977">
    <property type="entry name" value="HTH_TETR_2"/>
    <property type="match status" value="1"/>
</dbReference>
<dbReference type="SUPFAM" id="SSF48498">
    <property type="entry name" value="Tetracyclin repressor-like, C-terminal domain"/>
    <property type="match status" value="1"/>
</dbReference>
<name>A0A916TYZ5_9HYPH</name>
<gene>
    <name evidence="4" type="primary">tetR</name>
    <name evidence="4" type="ORF">GCM10010994_00720</name>
</gene>
<keyword evidence="1 2" id="KW-0238">DNA-binding</keyword>
<protein>
    <submittedName>
        <fullName evidence="4">TetR family transcriptional regulator</fullName>
    </submittedName>
</protein>
<dbReference type="InterPro" id="IPR036271">
    <property type="entry name" value="Tet_transcr_reg_TetR-rel_C_sf"/>
</dbReference>
<dbReference type="SUPFAM" id="SSF46689">
    <property type="entry name" value="Homeodomain-like"/>
    <property type="match status" value="1"/>
</dbReference>
<dbReference type="PROSITE" id="PS01081">
    <property type="entry name" value="HTH_TETR_1"/>
    <property type="match status" value="1"/>
</dbReference>
<evidence type="ECO:0000313" key="4">
    <source>
        <dbReference type="EMBL" id="GGC45449.1"/>
    </source>
</evidence>
<dbReference type="PANTHER" id="PTHR30055">
    <property type="entry name" value="HTH-TYPE TRANSCRIPTIONAL REGULATOR RUTR"/>
    <property type="match status" value="1"/>
</dbReference>
<evidence type="ECO:0000259" key="3">
    <source>
        <dbReference type="PROSITE" id="PS50977"/>
    </source>
</evidence>
<dbReference type="GO" id="GO:0003700">
    <property type="term" value="F:DNA-binding transcription factor activity"/>
    <property type="evidence" value="ECO:0007669"/>
    <property type="project" value="TreeGrafter"/>
</dbReference>
<dbReference type="PRINTS" id="PR00455">
    <property type="entry name" value="HTHTETR"/>
</dbReference>
<dbReference type="AlphaFoldDB" id="A0A916TYZ5"/>
<dbReference type="PANTHER" id="PTHR30055:SF235">
    <property type="entry name" value="TRANSCRIPTIONAL REGULATORY PROTEIN"/>
    <property type="match status" value="1"/>
</dbReference>
<dbReference type="InterPro" id="IPR001647">
    <property type="entry name" value="HTH_TetR"/>
</dbReference>
<dbReference type="Gene3D" id="1.10.357.10">
    <property type="entry name" value="Tetracycline Repressor, domain 2"/>
    <property type="match status" value="1"/>
</dbReference>